<feature type="compositionally biased region" description="Low complexity" evidence="2">
    <location>
        <begin position="163"/>
        <end position="179"/>
    </location>
</feature>
<proteinExistence type="predicted"/>
<name>A0A803MQU8_CHEQI</name>
<evidence type="ECO:0000313" key="4">
    <source>
        <dbReference type="EnsemblPlants" id="AUR62033649-RA:cds"/>
    </source>
</evidence>
<keyword evidence="5" id="KW-1185">Reference proteome</keyword>
<sequence>MLSMICQEVMKTMKGKQATGGSGLSFANFAGIDTYSFNCSVNDYGENCVWIIDCGACDHMIYDESLLLNKKKLTTPIRVCLPDGSFKCVALVGSVRLNDKIVLNDVMLVEGFKHNLRVPVSPHLVDFSSESVILPTITPQFSNNSFQNTTDTSSIQSPITQPSVSNSVEDSSESSELVSQIPHSVLPVQSAPRRSFRPVKLSGKYKDFETTYMPHKDVTSDQSESFNVSSSKVIEPTTYNQAKKDNNRGTFLSQKKYIRDIISDAGMEDCIPTSTPLSTDLKLSTEVGQLLDTLDTYRRLVGRLLYLGIPRPDLSYFLQHLSQFMHTPRVPHLRDVFHVAKYLKGTTDVGLWYTADSDLSLMGYSDADWSGCQFSSRSLSAYTLFIGSNLVSWKTKKQRYVSKSSAESEYKSMSVTGSELEWVHGLLEDLGVKVQLPVTLYCDNISAEQLAKNPMFHEKTRLLKRDMHYVRELVENGFLLTNS</sequence>
<dbReference type="CDD" id="cd09272">
    <property type="entry name" value="RNase_HI_RT_Ty1"/>
    <property type="match status" value="1"/>
</dbReference>
<evidence type="ECO:0000256" key="2">
    <source>
        <dbReference type="SAM" id="MobiDB-lite"/>
    </source>
</evidence>
<feature type="domain" description="Retrovirus-related Pol polyprotein from transposon TNT 1-94-like beta-barrel" evidence="3">
    <location>
        <begin position="50"/>
        <end position="116"/>
    </location>
</feature>
<dbReference type="PANTHER" id="PTHR11439:SF498">
    <property type="entry name" value="DNAK FAMILY PROTEIN"/>
    <property type="match status" value="1"/>
</dbReference>
<keyword evidence="1" id="KW-0064">Aspartyl protease</keyword>
<evidence type="ECO:0000313" key="5">
    <source>
        <dbReference type="Proteomes" id="UP000596660"/>
    </source>
</evidence>
<dbReference type="InterPro" id="IPR043502">
    <property type="entry name" value="DNA/RNA_pol_sf"/>
</dbReference>
<feature type="region of interest" description="Disordered" evidence="2">
    <location>
        <begin position="145"/>
        <end position="179"/>
    </location>
</feature>
<accession>A0A803MQU8</accession>
<reference evidence="4" key="1">
    <citation type="journal article" date="2017" name="Nature">
        <title>The genome of Chenopodium quinoa.</title>
        <authorList>
            <person name="Jarvis D.E."/>
            <person name="Ho Y.S."/>
            <person name="Lightfoot D.J."/>
            <person name="Schmoeckel S.M."/>
            <person name="Li B."/>
            <person name="Borm T.J.A."/>
            <person name="Ohyanagi H."/>
            <person name="Mineta K."/>
            <person name="Michell C.T."/>
            <person name="Saber N."/>
            <person name="Kharbatia N.M."/>
            <person name="Rupper R.R."/>
            <person name="Sharp A.R."/>
            <person name="Dally N."/>
            <person name="Boughton B.A."/>
            <person name="Woo Y.H."/>
            <person name="Gao G."/>
            <person name="Schijlen E.G.W.M."/>
            <person name="Guo X."/>
            <person name="Momin A.A."/>
            <person name="Negrao S."/>
            <person name="Al-Babili S."/>
            <person name="Gehring C."/>
            <person name="Roessner U."/>
            <person name="Jung C."/>
            <person name="Murphy K."/>
            <person name="Arold S.T."/>
            <person name="Gojobori T."/>
            <person name="van der Linden C.G."/>
            <person name="van Loo E.N."/>
            <person name="Jellen E.N."/>
            <person name="Maughan P.J."/>
            <person name="Tester M."/>
        </authorList>
    </citation>
    <scope>NUCLEOTIDE SEQUENCE [LARGE SCALE GENOMIC DNA]</scope>
    <source>
        <strain evidence="4">cv. PI 614886</strain>
    </source>
</reference>
<dbReference type="Pfam" id="PF22936">
    <property type="entry name" value="Pol_BBD"/>
    <property type="match status" value="1"/>
</dbReference>
<dbReference type="GO" id="GO:0004190">
    <property type="term" value="F:aspartic-type endopeptidase activity"/>
    <property type="evidence" value="ECO:0007669"/>
    <property type="project" value="UniProtKB-KW"/>
</dbReference>
<dbReference type="InterPro" id="IPR054722">
    <property type="entry name" value="PolX-like_BBD"/>
</dbReference>
<dbReference type="OMA" id="NDYGENC"/>
<dbReference type="Proteomes" id="UP000596660">
    <property type="component" value="Unplaced"/>
</dbReference>
<protein>
    <recommendedName>
        <fullName evidence="3">Retrovirus-related Pol polyprotein from transposon TNT 1-94-like beta-barrel domain-containing protein</fullName>
    </recommendedName>
</protein>
<dbReference type="AlphaFoldDB" id="A0A803MQU8"/>
<dbReference type="PANTHER" id="PTHR11439">
    <property type="entry name" value="GAG-POL-RELATED RETROTRANSPOSON"/>
    <property type="match status" value="1"/>
</dbReference>
<evidence type="ECO:0000259" key="3">
    <source>
        <dbReference type="Pfam" id="PF22936"/>
    </source>
</evidence>
<reference evidence="4" key="2">
    <citation type="submission" date="2021-03" db="UniProtKB">
        <authorList>
            <consortium name="EnsemblPlants"/>
        </authorList>
    </citation>
    <scope>IDENTIFICATION</scope>
</reference>
<dbReference type="SUPFAM" id="SSF56672">
    <property type="entry name" value="DNA/RNA polymerases"/>
    <property type="match status" value="1"/>
</dbReference>
<evidence type="ECO:0000256" key="1">
    <source>
        <dbReference type="ARBA" id="ARBA00022750"/>
    </source>
</evidence>
<feature type="compositionally biased region" description="Polar residues" evidence="2">
    <location>
        <begin position="145"/>
        <end position="162"/>
    </location>
</feature>
<dbReference type="EnsemblPlants" id="AUR62033649-RA">
    <property type="protein sequence ID" value="AUR62033649-RA:cds"/>
    <property type="gene ID" value="AUR62033649"/>
</dbReference>
<organism evidence="4 5">
    <name type="scientific">Chenopodium quinoa</name>
    <name type="common">Quinoa</name>
    <dbReference type="NCBI Taxonomy" id="63459"/>
    <lineage>
        <taxon>Eukaryota</taxon>
        <taxon>Viridiplantae</taxon>
        <taxon>Streptophyta</taxon>
        <taxon>Embryophyta</taxon>
        <taxon>Tracheophyta</taxon>
        <taxon>Spermatophyta</taxon>
        <taxon>Magnoliopsida</taxon>
        <taxon>eudicotyledons</taxon>
        <taxon>Gunneridae</taxon>
        <taxon>Pentapetalae</taxon>
        <taxon>Caryophyllales</taxon>
        <taxon>Chenopodiaceae</taxon>
        <taxon>Chenopodioideae</taxon>
        <taxon>Atripliceae</taxon>
        <taxon>Chenopodium</taxon>
    </lineage>
</organism>
<keyword evidence="1" id="KW-0645">Protease</keyword>
<dbReference type="Gramene" id="AUR62033649-RA">
    <property type="protein sequence ID" value="AUR62033649-RA:cds"/>
    <property type="gene ID" value="AUR62033649"/>
</dbReference>
<keyword evidence="1" id="KW-0378">Hydrolase</keyword>